<accession>A0AC61YVU1</accession>
<reference evidence="1" key="1">
    <citation type="submission" date="2025-02" db="EMBL/GenBank/DDBJ databases">
        <title>Complete genome sequences of 52 Bacillus and Priestia strains isolated from West-African fermentations and 26 reference strains from the DSMZ collection.</title>
        <authorList>
            <person name="Wiedenbein E.S."/>
            <person name="Canoy T.S."/>
            <person name="Hui Y."/>
            <person name="Parkouda C."/>
            <person name="Dawende C."/>
            <person name="Ametefe E."/>
            <person name="Jespersen L."/>
            <person name="Nielsen D.S."/>
        </authorList>
    </citation>
    <scope>NUCLEOTIDE SEQUENCE</scope>
    <source>
        <strain evidence="1">PRO122</strain>
    </source>
</reference>
<gene>
    <name evidence="1" type="ORF">P5658_18110</name>
</gene>
<protein>
    <submittedName>
        <fullName evidence="1">Uncharacterized protein</fullName>
    </submittedName>
</protein>
<dbReference type="EMBL" id="CP121756">
    <property type="protein sequence ID" value="WGE07024.1"/>
    <property type="molecule type" value="Genomic_DNA"/>
</dbReference>
<proteinExistence type="predicted"/>
<name>A0AC61YVU1_BACIU</name>
<organism evidence="1 2">
    <name type="scientific">Bacillus subtilis</name>
    <dbReference type="NCBI Taxonomy" id="1423"/>
    <lineage>
        <taxon>Bacteria</taxon>
        <taxon>Bacillati</taxon>
        <taxon>Bacillota</taxon>
        <taxon>Bacilli</taxon>
        <taxon>Bacillales</taxon>
        <taxon>Bacillaceae</taxon>
        <taxon>Bacillus</taxon>
    </lineage>
</organism>
<evidence type="ECO:0000313" key="2">
    <source>
        <dbReference type="Proteomes" id="UP001217185"/>
    </source>
</evidence>
<dbReference type="Proteomes" id="UP001217185">
    <property type="component" value="Chromosome"/>
</dbReference>
<sequence length="130" mass="15639">MKIKLDKDYMVNELGLPESSILEEITDTSRWSIHYRIVFSYQGRFFETFYSKGATENQYESPWEFEEQVDCYEVELKEVKVRKWIRMKVKAVAEMEVWVHEDAAGNIEIEYVEYVDDIEDFENVRPMDGR</sequence>
<evidence type="ECO:0000313" key="1">
    <source>
        <dbReference type="EMBL" id="WGE07024.1"/>
    </source>
</evidence>